<evidence type="ECO:0000256" key="5">
    <source>
        <dbReference type="ARBA" id="ARBA00022801"/>
    </source>
</evidence>
<dbReference type="PANTHER" id="PTHR34072">
    <property type="entry name" value="ENZYMATIC POLYPROTEIN-RELATED"/>
    <property type="match status" value="1"/>
</dbReference>
<dbReference type="GO" id="GO:0003964">
    <property type="term" value="F:RNA-directed DNA polymerase activity"/>
    <property type="evidence" value="ECO:0007669"/>
    <property type="project" value="UniProtKB-KW"/>
</dbReference>
<gene>
    <name evidence="8" type="ORF">ACH5RR_003380</name>
</gene>
<accession>A0ABD3AV93</accession>
<dbReference type="GO" id="GO:0004519">
    <property type="term" value="F:endonuclease activity"/>
    <property type="evidence" value="ECO:0007669"/>
    <property type="project" value="UniProtKB-KW"/>
</dbReference>
<dbReference type="SUPFAM" id="SSF56672">
    <property type="entry name" value="DNA/RNA polymerases"/>
    <property type="match status" value="1"/>
</dbReference>
<keyword evidence="2" id="KW-0548">Nucleotidyltransferase</keyword>
<evidence type="ECO:0000313" key="8">
    <source>
        <dbReference type="EMBL" id="KAL3534919.1"/>
    </source>
</evidence>
<dbReference type="Gene3D" id="3.30.70.270">
    <property type="match status" value="1"/>
</dbReference>
<protein>
    <recommendedName>
        <fullName evidence="7">Reverse transcriptase RNase H-like domain-containing protein</fullName>
    </recommendedName>
</protein>
<evidence type="ECO:0000256" key="2">
    <source>
        <dbReference type="ARBA" id="ARBA00022695"/>
    </source>
</evidence>
<keyword evidence="9" id="KW-1185">Reference proteome</keyword>
<keyword evidence="5" id="KW-0378">Hydrolase</keyword>
<keyword evidence="6" id="KW-0695">RNA-directed DNA polymerase</keyword>
<evidence type="ECO:0000256" key="4">
    <source>
        <dbReference type="ARBA" id="ARBA00022759"/>
    </source>
</evidence>
<evidence type="ECO:0000259" key="7">
    <source>
        <dbReference type="Pfam" id="PF17917"/>
    </source>
</evidence>
<keyword evidence="4" id="KW-0255">Endonuclease</keyword>
<feature type="domain" description="Reverse transcriptase RNase H-like" evidence="7">
    <location>
        <begin position="97"/>
        <end position="186"/>
    </location>
</feature>
<dbReference type="AlphaFoldDB" id="A0ABD3AV93"/>
<dbReference type="GO" id="GO:0016787">
    <property type="term" value="F:hydrolase activity"/>
    <property type="evidence" value="ECO:0007669"/>
    <property type="project" value="UniProtKB-KW"/>
</dbReference>
<evidence type="ECO:0000256" key="1">
    <source>
        <dbReference type="ARBA" id="ARBA00022679"/>
    </source>
</evidence>
<dbReference type="PANTHER" id="PTHR34072:SF55">
    <property type="entry name" value="DNA_RNA POLYMERASES SUPERFAMILY PROTEIN"/>
    <property type="match status" value="1"/>
</dbReference>
<name>A0ABD3AV93_9GENT</name>
<dbReference type="Proteomes" id="UP001630127">
    <property type="component" value="Unassembled WGS sequence"/>
</dbReference>
<organism evidence="8 9">
    <name type="scientific">Cinchona calisaya</name>
    <dbReference type="NCBI Taxonomy" id="153742"/>
    <lineage>
        <taxon>Eukaryota</taxon>
        <taxon>Viridiplantae</taxon>
        <taxon>Streptophyta</taxon>
        <taxon>Embryophyta</taxon>
        <taxon>Tracheophyta</taxon>
        <taxon>Spermatophyta</taxon>
        <taxon>Magnoliopsida</taxon>
        <taxon>eudicotyledons</taxon>
        <taxon>Gunneridae</taxon>
        <taxon>Pentapetalae</taxon>
        <taxon>asterids</taxon>
        <taxon>lamiids</taxon>
        <taxon>Gentianales</taxon>
        <taxon>Rubiaceae</taxon>
        <taxon>Cinchonoideae</taxon>
        <taxon>Cinchoneae</taxon>
        <taxon>Cinchona</taxon>
    </lineage>
</organism>
<dbReference type="InterPro" id="IPR043502">
    <property type="entry name" value="DNA/RNA_pol_sf"/>
</dbReference>
<evidence type="ECO:0000256" key="3">
    <source>
        <dbReference type="ARBA" id="ARBA00022722"/>
    </source>
</evidence>
<sequence>MLLGELEKLDGWGPGKAVGHLVRSRRIKLVESSFVSNDTAICLPASSSPIPQSFKALRGFLGLTGYYRRFVQGYGVISKPLTKLLKKEALKWADQATEACSIAIGVVLMQEGHPIAFLSKSLCDRNKGLSIHEKELLALVMAVTKWKHYLLGHHFVIRTYHQSLKYLLEQRLTSTLQHRWLIKLLELDYEIQYKKETKNRVADALSIREEDVQAQISSQFSCAITSIHPTRMADIIRSYDNDQECQEMMAKLLVDPSSFLSDI</sequence>
<keyword evidence="3" id="KW-0540">Nuclease</keyword>
<evidence type="ECO:0000313" key="9">
    <source>
        <dbReference type="Proteomes" id="UP001630127"/>
    </source>
</evidence>
<dbReference type="InterPro" id="IPR043128">
    <property type="entry name" value="Rev_trsase/Diguanyl_cyclase"/>
</dbReference>
<keyword evidence="1" id="KW-0808">Transferase</keyword>
<dbReference type="Pfam" id="PF17917">
    <property type="entry name" value="RT_RNaseH"/>
    <property type="match status" value="1"/>
</dbReference>
<dbReference type="CDD" id="cd09274">
    <property type="entry name" value="RNase_HI_RT_Ty3"/>
    <property type="match status" value="1"/>
</dbReference>
<dbReference type="EMBL" id="JBJUIK010000002">
    <property type="protein sequence ID" value="KAL3534919.1"/>
    <property type="molecule type" value="Genomic_DNA"/>
</dbReference>
<proteinExistence type="predicted"/>
<comment type="caution">
    <text evidence="8">The sequence shown here is derived from an EMBL/GenBank/DDBJ whole genome shotgun (WGS) entry which is preliminary data.</text>
</comment>
<dbReference type="InterPro" id="IPR041373">
    <property type="entry name" value="RT_RNaseH"/>
</dbReference>
<evidence type="ECO:0000256" key="6">
    <source>
        <dbReference type="ARBA" id="ARBA00022918"/>
    </source>
</evidence>
<reference evidence="8 9" key="1">
    <citation type="submission" date="2024-11" db="EMBL/GenBank/DDBJ databases">
        <title>A near-complete genome assembly of Cinchona calisaya.</title>
        <authorList>
            <person name="Lian D.C."/>
            <person name="Zhao X.W."/>
            <person name="Wei L."/>
        </authorList>
    </citation>
    <scope>NUCLEOTIDE SEQUENCE [LARGE SCALE GENOMIC DNA]</scope>
    <source>
        <tissue evidence="8">Nenye</tissue>
    </source>
</reference>